<dbReference type="InterPro" id="IPR007553">
    <property type="entry name" value="2-thiour_desulf"/>
</dbReference>
<evidence type="ECO:0000313" key="1">
    <source>
        <dbReference type="EMBL" id="KAB0670387.1"/>
    </source>
</evidence>
<reference evidence="1 2" key="1">
    <citation type="journal article" date="2020" name="Microorganisms">
        <title>Description of Three Novel Members in the Family Geobacteraceae, Oryzomonas japonicum gen. nov., sp. nov., Oryzomonas sagensis sp. nov., and Oryzomonas ruber sp. nov.</title>
        <authorList>
            <person name="Xu Z."/>
            <person name="Masuda Y."/>
            <person name="Hayakawa C."/>
            <person name="Ushijima N."/>
            <person name="Kawano K."/>
            <person name="Shiratori Y."/>
            <person name="Senoo K."/>
            <person name="Itoh H."/>
        </authorList>
    </citation>
    <scope>NUCLEOTIDE SEQUENCE [LARGE SCALE GENOMIC DNA]</scope>
    <source>
        <strain evidence="1 2">Red100</strain>
    </source>
</reference>
<organism evidence="1 2">
    <name type="scientific">Oryzomonas sagensis</name>
    <dbReference type="NCBI Taxonomy" id="2603857"/>
    <lineage>
        <taxon>Bacteria</taxon>
        <taxon>Pseudomonadati</taxon>
        <taxon>Thermodesulfobacteriota</taxon>
        <taxon>Desulfuromonadia</taxon>
        <taxon>Geobacterales</taxon>
        <taxon>Geobacteraceae</taxon>
        <taxon>Oryzomonas</taxon>
    </lineage>
</organism>
<name>A0ABQ6TPS7_9BACT</name>
<dbReference type="EMBL" id="VZRA01000002">
    <property type="protein sequence ID" value="KAB0670387.1"/>
    <property type="molecule type" value="Genomic_DNA"/>
</dbReference>
<dbReference type="RefSeq" id="WP_151156748.1">
    <property type="nucleotide sequence ID" value="NZ_VZRA01000002.1"/>
</dbReference>
<gene>
    <name evidence="1" type="ORF">F6V30_09550</name>
</gene>
<sequence length="188" mass="20525">MAPCNPEPEPAAVPGVIGVSSCLLGELVRYDGGHKHDRDLTDRLGPLFRFVPVCPEVGCGLSIPREAMRLEGDPAAPRLVTTQSRIDLTDRMQAWCRMKVRELEGEDLCGFIFKRNSPSCGVAQVPVYGDNGTAGSGSGLFAAALTARFPLLPVAEEGRLDDQGFREEFIERVFTYRCLKPSLPPAYE</sequence>
<protein>
    <submittedName>
        <fullName evidence="1">DUF523 domain-containing protein</fullName>
    </submittedName>
</protein>
<proteinExistence type="predicted"/>
<comment type="caution">
    <text evidence="1">The sequence shown here is derived from an EMBL/GenBank/DDBJ whole genome shotgun (WGS) entry which is preliminary data.</text>
</comment>
<keyword evidence="2" id="KW-1185">Reference proteome</keyword>
<dbReference type="PANTHER" id="PTHR30087">
    <property type="entry name" value="INNER MEMBRANE PROTEIN"/>
    <property type="match status" value="1"/>
</dbReference>
<accession>A0ABQ6TPS7</accession>
<dbReference type="Pfam" id="PF04463">
    <property type="entry name" value="2-thiour_desulf"/>
    <property type="match status" value="1"/>
</dbReference>
<evidence type="ECO:0000313" key="2">
    <source>
        <dbReference type="Proteomes" id="UP000798046"/>
    </source>
</evidence>
<dbReference type="Proteomes" id="UP000798046">
    <property type="component" value="Unassembled WGS sequence"/>
</dbReference>
<dbReference type="PANTHER" id="PTHR30087:SF0">
    <property type="entry name" value="INNER MEMBRANE PROTEIN"/>
    <property type="match status" value="1"/>
</dbReference>